<keyword evidence="2" id="KW-0732">Signal</keyword>
<dbReference type="EMBL" id="VSRR010002304">
    <property type="protein sequence ID" value="MPC30708.1"/>
    <property type="molecule type" value="Genomic_DNA"/>
</dbReference>
<feature type="compositionally biased region" description="Basic residues" evidence="1">
    <location>
        <begin position="34"/>
        <end position="44"/>
    </location>
</feature>
<evidence type="ECO:0000313" key="3">
    <source>
        <dbReference type="EMBL" id="MPC30708.1"/>
    </source>
</evidence>
<accession>A0A5B7EAP4</accession>
<evidence type="ECO:0000313" key="4">
    <source>
        <dbReference type="Proteomes" id="UP000324222"/>
    </source>
</evidence>
<feature type="chain" id="PRO_5022896896" evidence="2">
    <location>
        <begin position="23"/>
        <end position="123"/>
    </location>
</feature>
<comment type="caution">
    <text evidence="3">The sequence shown here is derived from an EMBL/GenBank/DDBJ whole genome shotgun (WGS) entry which is preliminary data.</text>
</comment>
<dbReference type="Proteomes" id="UP000324222">
    <property type="component" value="Unassembled WGS sequence"/>
</dbReference>
<gene>
    <name evidence="3" type="ORF">E2C01_023978</name>
</gene>
<proteinExistence type="predicted"/>
<evidence type="ECO:0000256" key="1">
    <source>
        <dbReference type="SAM" id="MobiDB-lite"/>
    </source>
</evidence>
<reference evidence="3 4" key="1">
    <citation type="submission" date="2019-05" db="EMBL/GenBank/DDBJ databases">
        <title>Another draft genome of Portunus trituberculatus and its Hox gene families provides insights of decapod evolution.</title>
        <authorList>
            <person name="Jeong J.-H."/>
            <person name="Song I."/>
            <person name="Kim S."/>
            <person name="Choi T."/>
            <person name="Kim D."/>
            <person name="Ryu S."/>
            <person name="Kim W."/>
        </authorList>
    </citation>
    <scope>NUCLEOTIDE SEQUENCE [LARGE SCALE GENOMIC DNA]</scope>
    <source>
        <tissue evidence="3">Muscle</tissue>
    </source>
</reference>
<keyword evidence="4" id="KW-1185">Reference proteome</keyword>
<feature type="signal peptide" evidence="2">
    <location>
        <begin position="1"/>
        <end position="22"/>
    </location>
</feature>
<name>A0A5B7EAP4_PORTR</name>
<feature type="region of interest" description="Disordered" evidence="1">
    <location>
        <begin position="33"/>
        <end position="63"/>
    </location>
</feature>
<protein>
    <submittedName>
        <fullName evidence="3">Uncharacterized protein</fullName>
    </submittedName>
</protein>
<sequence length="123" mass="13534">MPQSGRAMYGALLLLFIFMLLAVKMNNPWPKINIHPHTHPHTHPPTHAPLTPSSRAGLVSSSADFRGAPLPSSALLPSIRPPAEVSHVLLSSPPRSADPWSGWRRKAMLEGAGDRKKWKRQRG</sequence>
<organism evidence="3 4">
    <name type="scientific">Portunus trituberculatus</name>
    <name type="common">Swimming crab</name>
    <name type="synonym">Neptunus trituberculatus</name>
    <dbReference type="NCBI Taxonomy" id="210409"/>
    <lineage>
        <taxon>Eukaryota</taxon>
        <taxon>Metazoa</taxon>
        <taxon>Ecdysozoa</taxon>
        <taxon>Arthropoda</taxon>
        <taxon>Crustacea</taxon>
        <taxon>Multicrustacea</taxon>
        <taxon>Malacostraca</taxon>
        <taxon>Eumalacostraca</taxon>
        <taxon>Eucarida</taxon>
        <taxon>Decapoda</taxon>
        <taxon>Pleocyemata</taxon>
        <taxon>Brachyura</taxon>
        <taxon>Eubrachyura</taxon>
        <taxon>Portunoidea</taxon>
        <taxon>Portunidae</taxon>
        <taxon>Portuninae</taxon>
        <taxon>Portunus</taxon>
    </lineage>
</organism>
<evidence type="ECO:0000256" key="2">
    <source>
        <dbReference type="SAM" id="SignalP"/>
    </source>
</evidence>
<dbReference type="AlphaFoldDB" id="A0A5B7EAP4"/>